<dbReference type="Proteomes" id="UP000777784">
    <property type="component" value="Unassembled WGS sequence"/>
</dbReference>
<reference evidence="3" key="1">
    <citation type="submission" date="2021-05" db="EMBL/GenBank/DDBJ databases">
        <title>Energy efficiency and biological interactions define the core microbiome of deep oligotrophic groundwater.</title>
        <authorList>
            <person name="Mehrshad M."/>
            <person name="Lopez-Fernandez M."/>
            <person name="Bell E."/>
            <person name="Bernier-Latmani R."/>
            <person name="Bertilsson S."/>
            <person name="Dopson M."/>
        </authorList>
    </citation>
    <scope>NUCLEOTIDE SEQUENCE</scope>
    <source>
        <strain evidence="3">Modern_marine.mb.64</strain>
    </source>
</reference>
<accession>A0A948S0M5</accession>
<feature type="domain" description="FlgD/Vpr Ig-like" evidence="2">
    <location>
        <begin position="392"/>
        <end position="440"/>
    </location>
</feature>
<feature type="chain" id="PRO_5037613994" description="FlgD/Vpr Ig-like domain-containing protein" evidence="1">
    <location>
        <begin position="21"/>
        <end position="454"/>
    </location>
</feature>
<dbReference type="Gene3D" id="3.20.20.140">
    <property type="entry name" value="Metal-dependent hydrolases"/>
    <property type="match status" value="1"/>
</dbReference>
<name>A0A948S0M5_UNCEI</name>
<dbReference type="SUPFAM" id="SSF89550">
    <property type="entry name" value="PHP domain-like"/>
    <property type="match status" value="1"/>
</dbReference>
<proteinExistence type="predicted"/>
<protein>
    <recommendedName>
        <fullName evidence="2">FlgD/Vpr Ig-like domain-containing protein</fullName>
    </recommendedName>
</protein>
<dbReference type="InterPro" id="IPR025965">
    <property type="entry name" value="FlgD/Vpr_Ig-like"/>
</dbReference>
<organism evidence="3 4">
    <name type="scientific">Eiseniibacteriota bacterium</name>
    <dbReference type="NCBI Taxonomy" id="2212470"/>
    <lineage>
        <taxon>Bacteria</taxon>
        <taxon>Candidatus Eiseniibacteriota</taxon>
    </lineage>
</organism>
<evidence type="ECO:0000313" key="3">
    <source>
        <dbReference type="EMBL" id="MBU2691654.1"/>
    </source>
</evidence>
<dbReference type="Pfam" id="PF13860">
    <property type="entry name" value="FlgD_ig"/>
    <property type="match status" value="1"/>
</dbReference>
<feature type="signal peptide" evidence="1">
    <location>
        <begin position="1"/>
        <end position="20"/>
    </location>
</feature>
<dbReference type="Gene3D" id="2.60.40.4070">
    <property type="match status" value="1"/>
</dbReference>
<gene>
    <name evidence="3" type="ORF">KJ970_12075</name>
</gene>
<comment type="caution">
    <text evidence="3">The sequence shown here is derived from an EMBL/GenBank/DDBJ whole genome shotgun (WGS) entry which is preliminary data.</text>
</comment>
<dbReference type="InterPro" id="IPR016195">
    <property type="entry name" value="Pol/histidinol_Pase-like"/>
</dbReference>
<evidence type="ECO:0000259" key="2">
    <source>
        <dbReference type="Pfam" id="PF13860"/>
    </source>
</evidence>
<evidence type="ECO:0000256" key="1">
    <source>
        <dbReference type="SAM" id="SignalP"/>
    </source>
</evidence>
<dbReference type="EMBL" id="JAHJDP010000072">
    <property type="protein sequence ID" value="MBU2691654.1"/>
    <property type="molecule type" value="Genomic_DNA"/>
</dbReference>
<evidence type="ECO:0000313" key="4">
    <source>
        <dbReference type="Proteomes" id="UP000777784"/>
    </source>
</evidence>
<sequence>MTRILIICLGLAFMSSSVGAYDVYYGSFHSHTAYSDGIGTVAQAYTCARDTAHIDVLAITDHTHMLTATEWNNTMAAAEAFTEDGVFVALCAQEFGNLNDFGHIGILFTPVRNPNSTSNLPATYNFIQSYNGVGNFCHPSSSYGSWFDNFYYYSSYGDAMHSLEIRNGLRVDDYEPEFIYALNKGWKLGPFANQDNHEGEWGMQQNPNDGGAIYLTGTLLDNLTYDDVYNALRNRHFFAMEEDPPGDRIKMWYWVNDSIMGSVIESEGPVDFTAHVEAANGTSLFNRIDLFEDGVIINSQVLIGTTIDYAHSVTIANEESHYYFIRARQVDGDYAWSSPVWVQHTPSSGLADPLEGVNAHGVELLPNTPNPFSPRTQIRYESDGVMAGPIGMTIHDVTGRRVRDLGLVAATTGVHRVNWDGRDDGGRDLPSGIYLVRLETAHHLVRSQRILLTR</sequence>
<dbReference type="AlphaFoldDB" id="A0A948S0M5"/>
<keyword evidence="1" id="KW-0732">Signal</keyword>